<gene>
    <name evidence="1" type="ORF">DY000_02001771</name>
</gene>
<comment type="caution">
    <text evidence="1">The sequence shown here is derived from an EMBL/GenBank/DDBJ whole genome shotgun (WGS) entry which is preliminary data.</text>
</comment>
<name>A0ABQ7C456_BRACR</name>
<evidence type="ECO:0000313" key="2">
    <source>
        <dbReference type="Proteomes" id="UP000266723"/>
    </source>
</evidence>
<accession>A0ABQ7C456</accession>
<keyword evidence="2" id="KW-1185">Reference proteome</keyword>
<organism evidence="1 2">
    <name type="scientific">Brassica cretica</name>
    <name type="common">Mustard</name>
    <dbReference type="NCBI Taxonomy" id="69181"/>
    <lineage>
        <taxon>Eukaryota</taxon>
        <taxon>Viridiplantae</taxon>
        <taxon>Streptophyta</taxon>
        <taxon>Embryophyta</taxon>
        <taxon>Tracheophyta</taxon>
        <taxon>Spermatophyta</taxon>
        <taxon>Magnoliopsida</taxon>
        <taxon>eudicotyledons</taxon>
        <taxon>Gunneridae</taxon>
        <taxon>Pentapetalae</taxon>
        <taxon>rosids</taxon>
        <taxon>malvids</taxon>
        <taxon>Brassicales</taxon>
        <taxon>Brassicaceae</taxon>
        <taxon>Brassiceae</taxon>
        <taxon>Brassica</taxon>
    </lineage>
</organism>
<reference evidence="1 2" key="1">
    <citation type="journal article" date="2020" name="BMC Genomics">
        <title>Intraspecific diversification of the crop wild relative Brassica cretica Lam. using demographic model selection.</title>
        <authorList>
            <person name="Kioukis A."/>
            <person name="Michalopoulou V.A."/>
            <person name="Briers L."/>
            <person name="Pirintsos S."/>
            <person name="Studholme D.J."/>
            <person name="Pavlidis P."/>
            <person name="Sarris P.F."/>
        </authorList>
    </citation>
    <scope>NUCLEOTIDE SEQUENCE [LARGE SCALE GENOMIC DNA]</scope>
    <source>
        <strain evidence="2">cv. PFS-1207/04</strain>
    </source>
</reference>
<evidence type="ECO:0000313" key="1">
    <source>
        <dbReference type="EMBL" id="KAF3546297.1"/>
    </source>
</evidence>
<protein>
    <submittedName>
        <fullName evidence="1">Uncharacterized protein</fullName>
    </submittedName>
</protein>
<sequence length="62" mass="7308">MEQCELEFWSLVMYDGKRLVLREKKKNLEGVTYFCKLKPGRVKVSQTSVSLNPRCPLSRKMK</sequence>
<dbReference type="Proteomes" id="UP000266723">
    <property type="component" value="Unassembled WGS sequence"/>
</dbReference>
<dbReference type="EMBL" id="QGKV02000832">
    <property type="protein sequence ID" value="KAF3546297.1"/>
    <property type="molecule type" value="Genomic_DNA"/>
</dbReference>
<proteinExistence type="predicted"/>